<dbReference type="OrthoDB" id="7697830at2759"/>
<name>A0A0J7K4J8_LASNI</name>
<reference evidence="3 4" key="1">
    <citation type="submission" date="2015-04" db="EMBL/GenBank/DDBJ databases">
        <title>Lasius niger genome sequencing.</title>
        <authorList>
            <person name="Konorov E.A."/>
            <person name="Nikitin M.A."/>
            <person name="Kirill M.V."/>
            <person name="Chang P."/>
        </authorList>
    </citation>
    <scope>NUCLEOTIDE SEQUENCE [LARGE SCALE GENOMIC DNA]</scope>
    <source>
        <tissue evidence="3">Whole</tissue>
    </source>
</reference>
<dbReference type="InterPro" id="IPR054722">
    <property type="entry name" value="PolX-like_BBD"/>
</dbReference>
<organism evidence="3 4">
    <name type="scientific">Lasius niger</name>
    <name type="common">Black garden ant</name>
    <dbReference type="NCBI Taxonomy" id="67767"/>
    <lineage>
        <taxon>Eukaryota</taxon>
        <taxon>Metazoa</taxon>
        <taxon>Ecdysozoa</taxon>
        <taxon>Arthropoda</taxon>
        <taxon>Hexapoda</taxon>
        <taxon>Insecta</taxon>
        <taxon>Pterygota</taxon>
        <taxon>Neoptera</taxon>
        <taxon>Endopterygota</taxon>
        <taxon>Hymenoptera</taxon>
        <taxon>Apocrita</taxon>
        <taxon>Aculeata</taxon>
        <taxon>Formicoidea</taxon>
        <taxon>Formicidae</taxon>
        <taxon>Formicinae</taxon>
        <taxon>Lasius</taxon>
        <taxon>Lasius</taxon>
    </lineage>
</organism>
<proteinExistence type="predicted"/>
<dbReference type="Proteomes" id="UP000036403">
    <property type="component" value="Unassembled WGS sequence"/>
</dbReference>
<evidence type="ECO:0000259" key="2">
    <source>
        <dbReference type="Pfam" id="PF22936"/>
    </source>
</evidence>
<keyword evidence="4" id="KW-1185">Reference proteome</keyword>
<sequence>MANGNSSEAWYVDSCASTHITTNGDNLLEARTCDSVAITTANSQDMRAKFVGNVKISVLTNTGIEKVKAEEVLHVPDSAANLLSVSKMVEKGFSVHFTPNGSKIEDSDGHCLGIMTNEGGIFKLMTREERSYLAAKRPTAELWHKRLGHLNYESVIKLSKNHLVEFTLRR</sequence>
<dbReference type="InterPro" id="IPR025724">
    <property type="entry name" value="GAG-pre-integrase_dom"/>
</dbReference>
<dbReference type="AlphaFoldDB" id="A0A0J7K4J8"/>
<dbReference type="EMBL" id="LBMM01013970">
    <property type="protein sequence ID" value="KMQ85398.1"/>
    <property type="molecule type" value="Genomic_DNA"/>
</dbReference>
<dbReference type="Pfam" id="PF22936">
    <property type="entry name" value="Pol_BBD"/>
    <property type="match status" value="1"/>
</dbReference>
<evidence type="ECO:0000259" key="1">
    <source>
        <dbReference type="Pfam" id="PF13976"/>
    </source>
</evidence>
<comment type="caution">
    <text evidence="3">The sequence shown here is derived from an EMBL/GenBank/DDBJ whole genome shotgun (WGS) entry which is preliminary data.</text>
</comment>
<evidence type="ECO:0000313" key="3">
    <source>
        <dbReference type="EMBL" id="KMQ85398.1"/>
    </source>
</evidence>
<dbReference type="STRING" id="67767.A0A0J7K4J8"/>
<feature type="domain" description="Retrovirus-related Pol polyprotein from transposon TNT 1-94-like beta-barrel" evidence="2">
    <location>
        <begin position="10"/>
        <end position="93"/>
    </location>
</feature>
<protein>
    <submittedName>
        <fullName evidence="3">Transposon ty5-1 protein</fullName>
    </submittedName>
</protein>
<accession>A0A0J7K4J8</accession>
<evidence type="ECO:0000313" key="4">
    <source>
        <dbReference type="Proteomes" id="UP000036403"/>
    </source>
</evidence>
<gene>
    <name evidence="3" type="ORF">RF55_16096</name>
</gene>
<feature type="domain" description="GAG-pre-integrase" evidence="1">
    <location>
        <begin position="132"/>
        <end position="164"/>
    </location>
</feature>
<dbReference type="PaxDb" id="67767-A0A0J7K4J8"/>
<dbReference type="Pfam" id="PF13976">
    <property type="entry name" value="gag_pre-integrs"/>
    <property type="match status" value="1"/>
</dbReference>